<dbReference type="InterPro" id="IPR028082">
    <property type="entry name" value="Peripla_BP_I"/>
</dbReference>
<dbReference type="SUPFAM" id="SSF53822">
    <property type="entry name" value="Periplasmic binding protein-like I"/>
    <property type="match status" value="1"/>
</dbReference>
<comment type="caution">
    <text evidence="4">The sequence shown here is derived from an EMBL/GenBank/DDBJ whole genome shotgun (WGS) entry which is preliminary data.</text>
</comment>
<gene>
    <name evidence="4" type="ORF">H1X69_24285</name>
</gene>
<evidence type="ECO:0000256" key="2">
    <source>
        <dbReference type="ARBA" id="ARBA00022729"/>
    </source>
</evidence>
<evidence type="ECO:0000256" key="1">
    <source>
        <dbReference type="ARBA" id="ARBA00004196"/>
    </source>
</evidence>
<dbReference type="AlphaFoldDB" id="A0A7W2DX35"/>
<dbReference type="EMBL" id="JACERG010000017">
    <property type="protein sequence ID" value="MBA5224496.1"/>
    <property type="molecule type" value="Genomic_DNA"/>
</dbReference>
<dbReference type="Pfam" id="PF13407">
    <property type="entry name" value="Peripla_BP_4"/>
    <property type="match status" value="1"/>
</dbReference>
<comment type="subcellular location">
    <subcellularLocation>
        <location evidence="1">Cell envelope</location>
    </subcellularLocation>
</comment>
<dbReference type="GO" id="GO:0030288">
    <property type="term" value="C:outer membrane-bounded periplasmic space"/>
    <property type="evidence" value="ECO:0007669"/>
    <property type="project" value="TreeGrafter"/>
</dbReference>
<dbReference type="Gene3D" id="3.40.50.2300">
    <property type="match status" value="2"/>
</dbReference>
<name>A0A7W2DX35_9ACTN</name>
<feature type="domain" description="Periplasmic binding protein" evidence="3">
    <location>
        <begin position="56"/>
        <end position="314"/>
    </location>
</feature>
<reference evidence="4 5" key="1">
    <citation type="submission" date="2020-07" db="EMBL/GenBank/DDBJ databases">
        <title>Differential regulation of undecylprodigiosin biosynthesis in the yeast-scavenging Streptomyces strain MBK6.</title>
        <authorList>
            <person name="Baral B."/>
            <person name="Siitonen V."/>
            <person name="Laughlin M."/>
            <person name="Yamada K."/>
            <person name="Ilomaeki M."/>
            <person name="Metsae-Ketelae M."/>
            <person name="Niemi J."/>
        </authorList>
    </citation>
    <scope>NUCLEOTIDE SEQUENCE [LARGE SCALE GENOMIC DNA]</scope>
    <source>
        <strain evidence="4 5">MBK6</strain>
    </source>
</reference>
<dbReference type="Proteomes" id="UP000587608">
    <property type="component" value="Unassembled WGS sequence"/>
</dbReference>
<evidence type="ECO:0000313" key="4">
    <source>
        <dbReference type="EMBL" id="MBA5224496.1"/>
    </source>
</evidence>
<keyword evidence="2" id="KW-0732">Signal</keyword>
<evidence type="ECO:0000313" key="5">
    <source>
        <dbReference type="Proteomes" id="UP000587608"/>
    </source>
</evidence>
<dbReference type="PROSITE" id="PS51257">
    <property type="entry name" value="PROKAR_LIPOPROTEIN"/>
    <property type="match status" value="1"/>
</dbReference>
<evidence type="ECO:0000259" key="3">
    <source>
        <dbReference type="Pfam" id="PF13407"/>
    </source>
</evidence>
<accession>A0A7W2DX35</accession>
<dbReference type="GO" id="GO:0030246">
    <property type="term" value="F:carbohydrate binding"/>
    <property type="evidence" value="ECO:0007669"/>
    <property type="project" value="TreeGrafter"/>
</dbReference>
<dbReference type="InterPro" id="IPR025997">
    <property type="entry name" value="SBP_2_dom"/>
</dbReference>
<sequence>MMIRTPHGSTARRRVSVLTGTVTASALLVTGCGVLDSSDDSGASTPKKGDDITVGLLLPDHKTARWDQFDQPLITKRIADLTHGKGKVVARNAEASAGKQREQFAELLSKKVDAILVDAIDSKAIASQVQEAKDAGIPVIAYDRLAQGPIDAYISHDNELVGQVQGQALLKALVGKTSSSKVVLINGSPTDPNTADLKKGVRAELKGNIIMAASYDTRDWRPEIAQQNMKKAIAAVGLNNIDAVYSANDGMAGAVIETMKEAGVEHIPPVTGQDADLAAVQRIIAGEQYMTVYKPFRREAESAAEMAVTKVQGRSIEFDALTRDSVNSPTRKGIPAMLVPVVALTKDNIKETVIQDGVYTLDQICTPKYKAKCDALGLTS</sequence>
<organism evidence="4 5">
    <name type="scientific">Streptomyces griseoaurantiacus</name>
    <dbReference type="NCBI Taxonomy" id="68213"/>
    <lineage>
        <taxon>Bacteria</taxon>
        <taxon>Bacillati</taxon>
        <taxon>Actinomycetota</taxon>
        <taxon>Actinomycetes</taxon>
        <taxon>Kitasatosporales</taxon>
        <taxon>Streptomycetaceae</taxon>
        <taxon>Streptomyces</taxon>
        <taxon>Streptomyces aurantiacus group</taxon>
    </lineage>
</organism>
<dbReference type="InterPro" id="IPR050555">
    <property type="entry name" value="Bact_Solute-Bind_Prot2"/>
</dbReference>
<proteinExistence type="predicted"/>
<dbReference type="PANTHER" id="PTHR30036">
    <property type="entry name" value="D-XYLOSE-BINDING PERIPLASMIC PROTEIN"/>
    <property type="match status" value="1"/>
</dbReference>
<protein>
    <submittedName>
        <fullName evidence="4">Substrate-binding domain-containing protein</fullName>
    </submittedName>
</protein>
<dbReference type="PANTHER" id="PTHR30036:SF1">
    <property type="entry name" value="D-XYLOSE-BINDING PERIPLASMIC PROTEIN"/>
    <property type="match status" value="1"/>
</dbReference>